<comment type="caution">
    <text evidence="5">The sequence shown here is derived from an EMBL/GenBank/DDBJ whole genome shotgun (WGS) entry which is preliminary data.</text>
</comment>
<keyword evidence="3" id="KW-0460">Magnesium</keyword>
<accession>A0A3N2QM05</accession>
<dbReference type="CDD" id="cd03316">
    <property type="entry name" value="MR_like"/>
    <property type="match status" value="1"/>
</dbReference>
<proteinExistence type="predicted"/>
<dbReference type="InterPro" id="IPR013342">
    <property type="entry name" value="Mandelate_racemase_C"/>
</dbReference>
<dbReference type="Proteomes" id="UP000268016">
    <property type="component" value="Unassembled WGS sequence"/>
</dbReference>
<dbReference type="SMART" id="SM00922">
    <property type="entry name" value="MR_MLE"/>
    <property type="match status" value="1"/>
</dbReference>
<dbReference type="AlphaFoldDB" id="A0A3N2QM05"/>
<comment type="cofactor">
    <cofactor evidence="1">
        <name>Mg(2+)</name>
        <dbReference type="ChEBI" id="CHEBI:18420"/>
    </cofactor>
</comment>
<dbReference type="GO" id="GO:0016836">
    <property type="term" value="F:hydro-lyase activity"/>
    <property type="evidence" value="ECO:0007669"/>
    <property type="project" value="TreeGrafter"/>
</dbReference>
<sequence length="385" mass="41288">MARIAHVEILMVDLPPAVTRVDAIQSFVSQETPIVRITDAEGAVGTGYSYTIGTGGPAVISLLERTLAPRLIGREAEEIEGIWRDLLFATHATAVGAITSLALAAVDTALWDLRCRRAGLPLWRMAGGAKESVPLYTTEGGWLHLPAEALAEDAAEMKGRGFAGAKLKIGKPSIAEDRARLARVRDAVGEDFHLMVDANQAFDLAEALRRADMLAETGIHWFEEPMPADDVGAHAVLAARSRVPVAVGESLYSLSQFKDYLTQGAASVVQADVARIGGITPWLKAAHLAEGFSVPVCPHFLMELHVSLVCAVPNAPMLEYIPQLDAITSSRLDIREGRAHPPDAPGLGIEWDWNTIRARIVHGSHHCIGGGETHAAHGHGHRAEV</sequence>
<dbReference type="SUPFAM" id="SSF51604">
    <property type="entry name" value="Enolase C-terminal domain-like"/>
    <property type="match status" value="1"/>
</dbReference>
<dbReference type="GO" id="GO:0000287">
    <property type="term" value="F:magnesium ion binding"/>
    <property type="evidence" value="ECO:0007669"/>
    <property type="project" value="TreeGrafter"/>
</dbReference>
<dbReference type="GO" id="GO:0016052">
    <property type="term" value="P:carbohydrate catabolic process"/>
    <property type="evidence" value="ECO:0007669"/>
    <property type="project" value="TreeGrafter"/>
</dbReference>
<dbReference type="InterPro" id="IPR036849">
    <property type="entry name" value="Enolase-like_C_sf"/>
</dbReference>
<dbReference type="RefSeq" id="WP_123643917.1">
    <property type="nucleotide sequence ID" value="NZ_ML119092.1"/>
</dbReference>
<dbReference type="InterPro" id="IPR029017">
    <property type="entry name" value="Enolase-like_N"/>
</dbReference>
<gene>
    <name evidence="5" type="ORF">EAT49_19100</name>
</gene>
<organism evidence="5 6">
    <name type="scientific">Histidinibacterium lentulum</name>
    <dbReference type="NCBI Taxonomy" id="2480588"/>
    <lineage>
        <taxon>Bacteria</taxon>
        <taxon>Pseudomonadati</taxon>
        <taxon>Pseudomonadota</taxon>
        <taxon>Alphaproteobacteria</taxon>
        <taxon>Rhodobacterales</taxon>
        <taxon>Paracoccaceae</taxon>
        <taxon>Histidinibacterium</taxon>
    </lineage>
</organism>
<dbReference type="PANTHER" id="PTHR13794">
    <property type="entry name" value="ENOLASE SUPERFAMILY, MANDELATE RACEMASE"/>
    <property type="match status" value="1"/>
</dbReference>
<dbReference type="Pfam" id="PF02746">
    <property type="entry name" value="MR_MLE_N"/>
    <property type="match status" value="1"/>
</dbReference>
<dbReference type="InterPro" id="IPR013341">
    <property type="entry name" value="Mandelate_racemase_N_dom"/>
</dbReference>
<evidence type="ECO:0000313" key="5">
    <source>
        <dbReference type="EMBL" id="ROT96095.1"/>
    </source>
</evidence>
<dbReference type="PANTHER" id="PTHR13794:SF58">
    <property type="entry name" value="MITOCHONDRIAL ENOLASE SUPERFAMILY MEMBER 1"/>
    <property type="match status" value="1"/>
</dbReference>
<evidence type="ECO:0000256" key="1">
    <source>
        <dbReference type="ARBA" id="ARBA00001946"/>
    </source>
</evidence>
<keyword evidence="6" id="KW-1185">Reference proteome</keyword>
<dbReference type="Pfam" id="PF13378">
    <property type="entry name" value="MR_MLE_C"/>
    <property type="match status" value="1"/>
</dbReference>
<evidence type="ECO:0000256" key="3">
    <source>
        <dbReference type="ARBA" id="ARBA00022842"/>
    </source>
</evidence>
<dbReference type="SUPFAM" id="SSF54826">
    <property type="entry name" value="Enolase N-terminal domain-like"/>
    <property type="match status" value="1"/>
</dbReference>
<dbReference type="Gene3D" id="3.20.20.120">
    <property type="entry name" value="Enolase-like C-terminal domain"/>
    <property type="match status" value="1"/>
</dbReference>
<dbReference type="InterPro" id="IPR046945">
    <property type="entry name" value="RHMD-like"/>
</dbReference>
<dbReference type="InterPro" id="IPR029065">
    <property type="entry name" value="Enolase_C-like"/>
</dbReference>
<reference evidence="5 6" key="1">
    <citation type="submission" date="2018-10" db="EMBL/GenBank/DDBJ databases">
        <title>Histidinibacterium lentulum gen. nov., sp. nov., a marine bacterium from the culture broth of Picochlorum sp. 122.</title>
        <authorList>
            <person name="Wang G."/>
        </authorList>
    </citation>
    <scope>NUCLEOTIDE SEQUENCE [LARGE SCALE GENOMIC DNA]</scope>
    <source>
        <strain evidence="5 6">B17</strain>
    </source>
</reference>
<dbReference type="SFLD" id="SFLDG00179">
    <property type="entry name" value="mandelate_racemase"/>
    <property type="match status" value="1"/>
</dbReference>
<evidence type="ECO:0000313" key="6">
    <source>
        <dbReference type="Proteomes" id="UP000268016"/>
    </source>
</evidence>
<evidence type="ECO:0000259" key="4">
    <source>
        <dbReference type="SMART" id="SM00922"/>
    </source>
</evidence>
<dbReference type="EMBL" id="RDRB01000013">
    <property type="protein sequence ID" value="ROT96095.1"/>
    <property type="molecule type" value="Genomic_DNA"/>
</dbReference>
<keyword evidence="2" id="KW-0479">Metal-binding</keyword>
<evidence type="ECO:0000256" key="2">
    <source>
        <dbReference type="ARBA" id="ARBA00022723"/>
    </source>
</evidence>
<dbReference type="SFLD" id="SFLDS00001">
    <property type="entry name" value="Enolase"/>
    <property type="match status" value="1"/>
</dbReference>
<protein>
    <submittedName>
        <fullName evidence="5">Mandelate racemase/muconate lactonizing enzyme family protein</fullName>
    </submittedName>
</protein>
<feature type="domain" description="Mandelate racemase/muconate lactonizing enzyme C-terminal" evidence="4">
    <location>
        <begin position="147"/>
        <end position="244"/>
    </location>
</feature>
<name>A0A3N2QM05_9RHOB</name>
<dbReference type="OrthoDB" id="9802699at2"/>
<dbReference type="Gene3D" id="3.30.390.10">
    <property type="entry name" value="Enolase-like, N-terminal domain"/>
    <property type="match status" value="1"/>
</dbReference>